<keyword evidence="2" id="KW-1185">Reference proteome</keyword>
<evidence type="ECO:0000313" key="1">
    <source>
        <dbReference type="EMBL" id="KAJ3803561.1"/>
    </source>
</evidence>
<protein>
    <submittedName>
        <fullName evidence="1">Uncharacterized protein</fullName>
    </submittedName>
</protein>
<reference evidence="1" key="1">
    <citation type="submission" date="2022-09" db="EMBL/GenBank/DDBJ databases">
        <title>A Global Phylogenomic Analysis of the Shiitake Genus Lentinula.</title>
        <authorList>
            <consortium name="DOE Joint Genome Institute"/>
            <person name="Sierra-Patev S."/>
            <person name="Min B."/>
            <person name="Naranjo-Ortiz M."/>
            <person name="Looney B."/>
            <person name="Konkel Z."/>
            <person name="Slot J.C."/>
            <person name="Sakamoto Y."/>
            <person name="Steenwyk J.L."/>
            <person name="Rokas A."/>
            <person name="Carro J."/>
            <person name="Camarero S."/>
            <person name="Ferreira P."/>
            <person name="Molpeceres G."/>
            <person name="Ruiz-Duenas F.J."/>
            <person name="Serrano A."/>
            <person name="Henrissat B."/>
            <person name="Drula E."/>
            <person name="Hughes K.W."/>
            <person name="Mata J.L."/>
            <person name="Ishikawa N.K."/>
            <person name="Vargas-Isla R."/>
            <person name="Ushijima S."/>
            <person name="Smith C.A."/>
            <person name="Ahrendt S."/>
            <person name="Andreopoulos W."/>
            <person name="He G."/>
            <person name="Labutti K."/>
            <person name="Lipzen A."/>
            <person name="Ng V."/>
            <person name="Riley R."/>
            <person name="Sandor L."/>
            <person name="Barry K."/>
            <person name="Martinez A.T."/>
            <person name="Xiao Y."/>
            <person name="Gibbons J.G."/>
            <person name="Terashima K."/>
            <person name="Grigoriev I.V."/>
            <person name="Hibbett D.S."/>
        </authorList>
    </citation>
    <scope>NUCLEOTIDE SEQUENCE</scope>
    <source>
        <strain evidence="1">TMI1499</strain>
    </source>
</reference>
<dbReference type="Proteomes" id="UP001163835">
    <property type="component" value="Unassembled WGS sequence"/>
</dbReference>
<proteinExistence type="predicted"/>
<organism evidence="1 2">
    <name type="scientific">Lentinula aff. lateritia</name>
    <dbReference type="NCBI Taxonomy" id="2804960"/>
    <lineage>
        <taxon>Eukaryota</taxon>
        <taxon>Fungi</taxon>
        <taxon>Dikarya</taxon>
        <taxon>Basidiomycota</taxon>
        <taxon>Agaricomycotina</taxon>
        <taxon>Agaricomycetes</taxon>
        <taxon>Agaricomycetidae</taxon>
        <taxon>Agaricales</taxon>
        <taxon>Marasmiineae</taxon>
        <taxon>Omphalotaceae</taxon>
        <taxon>Lentinula</taxon>
    </lineage>
</organism>
<gene>
    <name evidence="1" type="ORF">F5876DRAFT_71343</name>
</gene>
<sequence>MGTLNHVVEAAGGVKCNPHGHIEAGKPYEKYIIITQYEVGEWLSVNGVVEPSAYLVEGETETIGKELLRREAWCCAVLQDTQIPEPQNIIWIYMDIQKFLIESKTQFVAVCKHPNGVEPAVIVGIENQEMT</sequence>
<comment type="caution">
    <text evidence="1">The sequence shown here is derived from an EMBL/GenBank/DDBJ whole genome shotgun (WGS) entry which is preliminary data.</text>
</comment>
<evidence type="ECO:0000313" key="2">
    <source>
        <dbReference type="Proteomes" id="UP001163835"/>
    </source>
</evidence>
<name>A0ACC1TFS6_9AGAR</name>
<dbReference type="EMBL" id="MU797321">
    <property type="protein sequence ID" value="KAJ3803561.1"/>
    <property type="molecule type" value="Genomic_DNA"/>
</dbReference>
<accession>A0ACC1TFS6</accession>